<dbReference type="EMBL" id="FNCG01000004">
    <property type="protein sequence ID" value="SDG74041.1"/>
    <property type="molecule type" value="Genomic_DNA"/>
</dbReference>
<proteinExistence type="predicted"/>
<dbReference type="STRING" id="551996.SAMN05192573_104509"/>
<name>A0A1G7WQ02_9SPHI</name>
<dbReference type="Proteomes" id="UP000199705">
    <property type="component" value="Unassembled WGS sequence"/>
</dbReference>
<dbReference type="RefSeq" id="WP_091166816.1">
    <property type="nucleotide sequence ID" value="NZ_FNCG01000004.1"/>
</dbReference>
<evidence type="ECO:0000313" key="2">
    <source>
        <dbReference type="Proteomes" id="UP000199705"/>
    </source>
</evidence>
<dbReference type="AlphaFoldDB" id="A0A1G7WQ02"/>
<evidence type="ECO:0000313" key="1">
    <source>
        <dbReference type="EMBL" id="SDG74041.1"/>
    </source>
</evidence>
<accession>A0A1G7WQ02</accession>
<gene>
    <name evidence="1" type="ORF">SAMN05192573_104509</name>
</gene>
<organism evidence="1 2">
    <name type="scientific">Mucilaginibacter gossypii</name>
    <dbReference type="NCBI Taxonomy" id="551996"/>
    <lineage>
        <taxon>Bacteria</taxon>
        <taxon>Pseudomonadati</taxon>
        <taxon>Bacteroidota</taxon>
        <taxon>Sphingobacteriia</taxon>
        <taxon>Sphingobacteriales</taxon>
        <taxon>Sphingobacteriaceae</taxon>
        <taxon>Mucilaginibacter</taxon>
    </lineage>
</organism>
<keyword evidence="2" id="KW-1185">Reference proteome</keyword>
<reference evidence="2" key="1">
    <citation type="submission" date="2016-10" db="EMBL/GenBank/DDBJ databases">
        <authorList>
            <person name="Varghese N."/>
            <person name="Submissions S."/>
        </authorList>
    </citation>
    <scope>NUCLEOTIDE SEQUENCE [LARGE SCALE GENOMIC DNA]</scope>
    <source>
        <strain evidence="2">Gh-67</strain>
    </source>
</reference>
<protein>
    <recommendedName>
        <fullName evidence="3">Glycoside hydrolase</fullName>
    </recommendedName>
</protein>
<sequence>MKKEFLVISAFVIITAFSFISMADINGRWIGSLKLPGDDHFPLSYTFRIDSGKLTGTAHAPQGDVAITDGMINGDNFSFSIPVPGGSSPHTGKVYQDSIGMDLVYKGQHLHATLKRDKS</sequence>
<dbReference type="OrthoDB" id="796539at2"/>
<evidence type="ECO:0008006" key="3">
    <source>
        <dbReference type="Google" id="ProtNLM"/>
    </source>
</evidence>